<proteinExistence type="predicted"/>
<gene>
    <name evidence="2" type="ORF">LPJ61_000078</name>
</gene>
<keyword evidence="3" id="KW-1185">Reference proteome</keyword>
<dbReference type="Pfam" id="PF22547">
    <property type="entry name" value="2H-SAK"/>
    <property type="match status" value="1"/>
</dbReference>
<name>A0A9W8D210_9FUNG</name>
<dbReference type="InterPro" id="IPR054498">
    <property type="entry name" value="2H-SAK"/>
</dbReference>
<dbReference type="EMBL" id="JANBOI010000001">
    <property type="protein sequence ID" value="KAJ1736294.1"/>
    <property type="molecule type" value="Genomic_DNA"/>
</dbReference>
<evidence type="ECO:0000313" key="2">
    <source>
        <dbReference type="EMBL" id="KAJ1736294.1"/>
    </source>
</evidence>
<dbReference type="OrthoDB" id="5545695at2759"/>
<reference evidence="2" key="1">
    <citation type="submission" date="2022-07" db="EMBL/GenBank/DDBJ databases">
        <title>Phylogenomic reconstructions and comparative analyses of Kickxellomycotina fungi.</title>
        <authorList>
            <person name="Reynolds N.K."/>
            <person name="Stajich J.E."/>
            <person name="Barry K."/>
            <person name="Grigoriev I.V."/>
            <person name="Crous P."/>
            <person name="Smith M.E."/>
        </authorList>
    </citation>
    <scope>NUCLEOTIDE SEQUENCE</scope>
    <source>
        <strain evidence="2">BCRC 34381</strain>
    </source>
</reference>
<sequence length="249" mass="26336">MAGMQALPRNVLLAAVASILSAAALVLVATIFGGPSGLGSRPADDGGIIYDPGAPTFTLCAGALDSHNVPFTSHSDERPFGSYLQQTLDFAPFEELFSAVNASAGTLRTRGEAHVTVVTPPEVDRVLGPAGVTIGEIEAIAARAGIQRARLSPVCLGRFAGTLPNPATKADEGAFLLYSLVVADSFGDLVGIRREIFKLYRAKGGEGALFQPEGFWPHVTIGYDRRDLFIEDGIYKGPNYCYAHIRLAT</sequence>
<dbReference type="Proteomes" id="UP001143981">
    <property type="component" value="Unassembled WGS sequence"/>
</dbReference>
<evidence type="ECO:0000313" key="3">
    <source>
        <dbReference type="Proteomes" id="UP001143981"/>
    </source>
</evidence>
<organism evidence="2 3">
    <name type="scientific">Coemansia biformis</name>
    <dbReference type="NCBI Taxonomy" id="1286918"/>
    <lineage>
        <taxon>Eukaryota</taxon>
        <taxon>Fungi</taxon>
        <taxon>Fungi incertae sedis</taxon>
        <taxon>Zoopagomycota</taxon>
        <taxon>Kickxellomycotina</taxon>
        <taxon>Kickxellomycetes</taxon>
        <taxon>Kickxellales</taxon>
        <taxon>Kickxellaceae</taxon>
        <taxon>Coemansia</taxon>
    </lineage>
</organism>
<protein>
    <recommendedName>
        <fullName evidence="1">Swiss Army Knife 2H phosphoesterase domain-containing protein</fullName>
    </recommendedName>
</protein>
<feature type="domain" description="Swiss Army Knife 2H phosphoesterase" evidence="1">
    <location>
        <begin position="82"/>
        <end position="229"/>
    </location>
</feature>
<dbReference type="AlphaFoldDB" id="A0A9W8D210"/>
<comment type="caution">
    <text evidence="2">The sequence shown here is derived from an EMBL/GenBank/DDBJ whole genome shotgun (WGS) entry which is preliminary data.</text>
</comment>
<accession>A0A9W8D210</accession>
<evidence type="ECO:0000259" key="1">
    <source>
        <dbReference type="Pfam" id="PF22547"/>
    </source>
</evidence>